<dbReference type="AlphaFoldDB" id="A0A2T0W2H0"/>
<comment type="caution">
    <text evidence="1">The sequence shown here is derived from an EMBL/GenBank/DDBJ whole genome shotgun (WGS) entry which is preliminary data.</text>
</comment>
<evidence type="ECO:0000313" key="2">
    <source>
        <dbReference type="Proteomes" id="UP000238205"/>
    </source>
</evidence>
<gene>
    <name evidence="1" type="ORF">CLV38_12328</name>
</gene>
<organism evidence="1 2">
    <name type="scientific">Alkalibacterium olivapovliticus</name>
    <dbReference type="NCBI Taxonomy" id="99907"/>
    <lineage>
        <taxon>Bacteria</taxon>
        <taxon>Bacillati</taxon>
        <taxon>Bacillota</taxon>
        <taxon>Bacilli</taxon>
        <taxon>Lactobacillales</taxon>
        <taxon>Carnobacteriaceae</taxon>
        <taxon>Alkalibacterium</taxon>
    </lineage>
</organism>
<dbReference type="RefSeq" id="WP_106195191.1">
    <property type="nucleotide sequence ID" value="NZ_PVTO01000023.1"/>
</dbReference>
<dbReference type="Proteomes" id="UP000238205">
    <property type="component" value="Unassembled WGS sequence"/>
</dbReference>
<protein>
    <submittedName>
        <fullName evidence="1">Uncharacterized protein</fullName>
    </submittedName>
</protein>
<name>A0A2T0W2H0_9LACT</name>
<accession>A0A2T0W2H0</accession>
<dbReference type="EMBL" id="PVTO01000023">
    <property type="protein sequence ID" value="PRY79346.1"/>
    <property type="molecule type" value="Genomic_DNA"/>
</dbReference>
<dbReference type="OrthoDB" id="2166632at2"/>
<reference evidence="1 2" key="1">
    <citation type="submission" date="2018-03" db="EMBL/GenBank/DDBJ databases">
        <title>Genomic Encyclopedia of Archaeal and Bacterial Type Strains, Phase II (KMG-II): from individual species to whole genera.</title>
        <authorList>
            <person name="Goeker M."/>
        </authorList>
    </citation>
    <scope>NUCLEOTIDE SEQUENCE [LARGE SCALE GENOMIC DNA]</scope>
    <source>
        <strain evidence="1 2">DSM 13175</strain>
    </source>
</reference>
<sequence length="119" mass="13742">MEEYIDSEYEELEAYAKSLDMTPEEYALSLHKKNQKVKSVLLVNGHEYKQFVEEFHSVLDDMVAYKTVNAKKQSVDDQLLIKKVVHILTSTSADPKVLAQLFHHYPEGINDKLNNLSSR</sequence>
<keyword evidence="2" id="KW-1185">Reference proteome</keyword>
<proteinExistence type="predicted"/>
<evidence type="ECO:0000313" key="1">
    <source>
        <dbReference type="EMBL" id="PRY79346.1"/>
    </source>
</evidence>